<sequence length="125" mass="13886">MRFTAVITGLLVVAVSSASAGPLHRFQARDETALKARDLDLVVRDVLQAIHARELADLEARAVGIPSSLLKRKDPEPKPAEWELPKKPDPSEERQGTVVEPQLTPEQQARIDAQNEEIRNRPAPR</sequence>
<reference evidence="3 4" key="1">
    <citation type="submission" date="2018-11" db="EMBL/GenBank/DDBJ databases">
        <title>Genome assembly of Steccherinum ochraceum LE-BIN_3174, the white-rot fungus of the Steccherinaceae family (The Residual Polyporoid clade, Polyporales, Basidiomycota).</title>
        <authorList>
            <person name="Fedorova T.V."/>
            <person name="Glazunova O.A."/>
            <person name="Landesman E.O."/>
            <person name="Moiseenko K.V."/>
            <person name="Psurtseva N.V."/>
            <person name="Savinova O.S."/>
            <person name="Shakhova N.V."/>
            <person name="Tyazhelova T.V."/>
            <person name="Vasina D.V."/>
        </authorList>
    </citation>
    <scope>NUCLEOTIDE SEQUENCE [LARGE SCALE GENOMIC DNA]</scope>
    <source>
        <strain evidence="3 4">LE-BIN_3174</strain>
    </source>
</reference>
<protein>
    <submittedName>
        <fullName evidence="3">Uncharacterized protein</fullName>
    </submittedName>
</protein>
<name>A0A4V2MXM7_9APHY</name>
<gene>
    <name evidence="3" type="ORF">EIP91_002103</name>
</gene>
<feature type="compositionally biased region" description="Basic and acidic residues" evidence="1">
    <location>
        <begin position="71"/>
        <end position="95"/>
    </location>
</feature>
<proteinExistence type="predicted"/>
<evidence type="ECO:0000313" key="4">
    <source>
        <dbReference type="Proteomes" id="UP000292702"/>
    </source>
</evidence>
<dbReference type="AlphaFoldDB" id="A0A4V2MXM7"/>
<feature type="compositionally biased region" description="Basic and acidic residues" evidence="1">
    <location>
        <begin position="116"/>
        <end position="125"/>
    </location>
</feature>
<feature type="signal peptide" evidence="2">
    <location>
        <begin position="1"/>
        <end position="20"/>
    </location>
</feature>
<feature type="chain" id="PRO_5020442175" evidence="2">
    <location>
        <begin position="21"/>
        <end position="125"/>
    </location>
</feature>
<evidence type="ECO:0000256" key="1">
    <source>
        <dbReference type="SAM" id="MobiDB-lite"/>
    </source>
</evidence>
<evidence type="ECO:0000313" key="3">
    <source>
        <dbReference type="EMBL" id="TCD70727.1"/>
    </source>
</evidence>
<evidence type="ECO:0000256" key="2">
    <source>
        <dbReference type="SAM" id="SignalP"/>
    </source>
</evidence>
<organism evidence="3 4">
    <name type="scientific">Steccherinum ochraceum</name>
    <dbReference type="NCBI Taxonomy" id="92696"/>
    <lineage>
        <taxon>Eukaryota</taxon>
        <taxon>Fungi</taxon>
        <taxon>Dikarya</taxon>
        <taxon>Basidiomycota</taxon>
        <taxon>Agaricomycotina</taxon>
        <taxon>Agaricomycetes</taxon>
        <taxon>Polyporales</taxon>
        <taxon>Steccherinaceae</taxon>
        <taxon>Steccherinum</taxon>
    </lineage>
</organism>
<feature type="region of interest" description="Disordered" evidence="1">
    <location>
        <begin position="66"/>
        <end position="125"/>
    </location>
</feature>
<keyword evidence="2" id="KW-0732">Signal</keyword>
<dbReference type="EMBL" id="RWJN01000016">
    <property type="protein sequence ID" value="TCD70727.1"/>
    <property type="molecule type" value="Genomic_DNA"/>
</dbReference>
<keyword evidence="4" id="KW-1185">Reference proteome</keyword>
<accession>A0A4V2MXM7</accession>
<comment type="caution">
    <text evidence="3">The sequence shown here is derived from an EMBL/GenBank/DDBJ whole genome shotgun (WGS) entry which is preliminary data.</text>
</comment>
<dbReference type="Proteomes" id="UP000292702">
    <property type="component" value="Unassembled WGS sequence"/>
</dbReference>